<evidence type="ECO:0000256" key="3">
    <source>
        <dbReference type="ARBA" id="ARBA00022603"/>
    </source>
</evidence>
<dbReference type="GeneID" id="24804199"/>
<dbReference type="NCBIfam" id="NF004790">
    <property type="entry name" value="PRK06136.1"/>
    <property type="match status" value="1"/>
</dbReference>
<dbReference type="GO" id="GO:0032259">
    <property type="term" value="P:methylation"/>
    <property type="evidence" value="ECO:0007669"/>
    <property type="project" value="UniProtKB-KW"/>
</dbReference>
<dbReference type="PANTHER" id="PTHR45790">
    <property type="entry name" value="SIROHEME SYNTHASE-RELATED"/>
    <property type="match status" value="1"/>
</dbReference>
<evidence type="ECO:0000256" key="2">
    <source>
        <dbReference type="ARBA" id="ARBA00012162"/>
    </source>
</evidence>
<dbReference type="STRING" id="113653.GAH_01631"/>
<dbReference type="KEGG" id="gah:GAH_01631"/>
<dbReference type="AlphaFoldDB" id="A0A0F7IGK6"/>
<dbReference type="OrthoDB" id="24444at2157"/>
<dbReference type="GO" id="GO:0004851">
    <property type="term" value="F:uroporphyrin-III C-methyltransferase activity"/>
    <property type="evidence" value="ECO:0007669"/>
    <property type="project" value="UniProtKB-EC"/>
</dbReference>
<dbReference type="InParanoid" id="A0A0F7IGK6"/>
<dbReference type="Gene3D" id="3.30.950.10">
    <property type="entry name" value="Methyltransferase, Cobalt-precorrin-4 Transmethylase, Domain 2"/>
    <property type="match status" value="1"/>
</dbReference>
<dbReference type="EC" id="2.1.1.107" evidence="2"/>
<comment type="similarity">
    <text evidence="7">Belongs to the precorrin methyltransferase family.</text>
</comment>
<dbReference type="SUPFAM" id="SSF53790">
    <property type="entry name" value="Tetrapyrrole methylase"/>
    <property type="match status" value="1"/>
</dbReference>
<name>A0A0F7IGK6_9EURY</name>
<feature type="domain" description="Tetrapyrrole methylase" evidence="8">
    <location>
        <begin position="4"/>
        <end position="205"/>
    </location>
</feature>
<dbReference type="PROSITE" id="PS00839">
    <property type="entry name" value="SUMT_1"/>
    <property type="match status" value="1"/>
</dbReference>
<dbReference type="PANTHER" id="PTHR45790:SF3">
    <property type="entry name" value="S-ADENOSYL-L-METHIONINE-DEPENDENT UROPORPHYRINOGEN III METHYLTRANSFERASE, CHLOROPLASTIC"/>
    <property type="match status" value="1"/>
</dbReference>
<evidence type="ECO:0000256" key="6">
    <source>
        <dbReference type="ARBA" id="ARBA00023244"/>
    </source>
</evidence>
<evidence type="ECO:0000313" key="9">
    <source>
        <dbReference type="EMBL" id="AKG91082.1"/>
    </source>
</evidence>
<evidence type="ECO:0000256" key="4">
    <source>
        <dbReference type="ARBA" id="ARBA00022679"/>
    </source>
</evidence>
<evidence type="ECO:0000313" key="10">
    <source>
        <dbReference type="Proteomes" id="UP000034723"/>
    </source>
</evidence>
<keyword evidence="6" id="KW-0627">Porphyrin biosynthesis</keyword>
<dbReference type="GO" id="GO:0016722">
    <property type="term" value="F:oxidoreductase activity, acting on metal ions"/>
    <property type="evidence" value="ECO:0007669"/>
    <property type="project" value="InterPro"/>
</dbReference>
<accession>A0A0F7IGK6</accession>
<dbReference type="InterPro" id="IPR023188">
    <property type="entry name" value="DPS_DNA-bd_CS"/>
</dbReference>
<evidence type="ECO:0000259" key="8">
    <source>
        <dbReference type="Pfam" id="PF00590"/>
    </source>
</evidence>
<dbReference type="InterPro" id="IPR050161">
    <property type="entry name" value="Siro_Cobalamin_biosynth"/>
</dbReference>
<dbReference type="RefSeq" id="WP_048096009.1">
    <property type="nucleotide sequence ID" value="NZ_CP011267.1"/>
</dbReference>
<keyword evidence="5" id="KW-0949">S-adenosyl-L-methionine</keyword>
<dbReference type="Proteomes" id="UP000034723">
    <property type="component" value="Chromosome"/>
</dbReference>
<dbReference type="EMBL" id="CP011267">
    <property type="protein sequence ID" value="AKG91082.1"/>
    <property type="molecule type" value="Genomic_DNA"/>
</dbReference>
<dbReference type="InterPro" id="IPR003043">
    <property type="entry name" value="Uropor_MeTrfase_CS"/>
</dbReference>
<dbReference type="Pfam" id="PF00590">
    <property type="entry name" value="TP_methylase"/>
    <property type="match status" value="1"/>
</dbReference>
<dbReference type="InterPro" id="IPR006366">
    <property type="entry name" value="CobA/CysG_C"/>
</dbReference>
<organism evidence="9 10">
    <name type="scientific">Geoglobus ahangari</name>
    <dbReference type="NCBI Taxonomy" id="113653"/>
    <lineage>
        <taxon>Archaea</taxon>
        <taxon>Methanobacteriati</taxon>
        <taxon>Methanobacteriota</taxon>
        <taxon>Archaeoglobi</taxon>
        <taxon>Archaeoglobales</taxon>
        <taxon>Archaeoglobaceae</taxon>
        <taxon>Geoglobus</taxon>
    </lineage>
</organism>
<keyword evidence="3 7" id="KW-0489">Methyltransferase</keyword>
<dbReference type="PROSITE" id="PS00840">
    <property type="entry name" value="SUMT_2"/>
    <property type="match status" value="1"/>
</dbReference>
<dbReference type="FunFam" id="3.40.1010.10:FF:000001">
    <property type="entry name" value="Siroheme synthase"/>
    <property type="match status" value="1"/>
</dbReference>
<proteinExistence type="inferred from homology"/>
<sequence>MVGKVYIIGAGPGDPELITVKGMRALESSDVILHDALVSRALIERFEKLGKEIINVGKRGRHGVRQDEINELMLLHAKAGRTVARLKGGDPLIFGRCGDEIEFLRRHGIPFEIVPGVSSVNGVPASISLPLTDRALSSSLTVISGREDLSLSTILGGTIVVMMGRDRMDVVAERLVEIGVDPETPAVAVENGTMSNQRAVAGILRNIGEKIAEAEMSGPVLVIIGRVAGRFHPP</sequence>
<dbReference type="PROSITE" id="PS00819">
    <property type="entry name" value="DPS_2"/>
    <property type="match status" value="1"/>
</dbReference>
<protein>
    <recommendedName>
        <fullName evidence="2">uroporphyrinogen-III C-methyltransferase</fullName>
        <ecNumber evidence="2">2.1.1.107</ecNumber>
    </recommendedName>
</protein>
<dbReference type="InterPro" id="IPR035996">
    <property type="entry name" value="4pyrrol_Methylase_sf"/>
</dbReference>
<dbReference type="InterPro" id="IPR014776">
    <property type="entry name" value="4pyrrole_Mease_sub2"/>
</dbReference>
<dbReference type="HOGENOM" id="CLU_011276_7_0_2"/>
<dbReference type="Gene3D" id="3.40.1010.10">
    <property type="entry name" value="Cobalt-precorrin-4 Transmethylase, Domain 1"/>
    <property type="match status" value="1"/>
</dbReference>
<gene>
    <name evidence="9" type="ORF">GAH_01631</name>
</gene>
<evidence type="ECO:0000256" key="1">
    <source>
        <dbReference type="ARBA" id="ARBA00011738"/>
    </source>
</evidence>
<dbReference type="InterPro" id="IPR014777">
    <property type="entry name" value="4pyrrole_Mease_sub1"/>
</dbReference>
<reference evidence="9 10" key="1">
    <citation type="submission" date="2015-04" db="EMBL/GenBank/DDBJ databases">
        <title>The complete genome sequence of the hyperthermophilic, obligate iron-reducing archaeon Geoglobus ahangari strain 234T.</title>
        <authorList>
            <person name="Manzella M.P."/>
            <person name="Holmes D.E."/>
            <person name="Rocheleau J.M."/>
            <person name="Chung A."/>
            <person name="Reguera G."/>
            <person name="Kashefi K."/>
        </authorList>
    </citation>
    <scope>NUCLEOTIDE SEQUENCE [LARGE SCALE GENOMIC DNA]</scope>
    <source>
        <strain evidence="9 10">234</strain>
    </source>
</reference>
<dbReference type="NCBIfam" id="TIGR01469">
    <property type="entry name" value="cobA_cysG_Cterm"/>
    <property type="match status" value="1"/>
</dbReference>
<dbReference type="InterPro" id="IPR000878">
    <property type="entry name" value="4pyrrol_Mease"/>
</dbReference>
<dbReference type="CDD" id="cd11642">
    <property type="entry name" value="SUMT"/>
    <property type="match status" value="1"/>
</dbReference>
<evidence type="ECO:0000256" key="5">
    <source>
        <dbReference type="ARBA" id="ARBA00022691"/>
    </source>
</evidence>
<comment type="subunit">
    <text evidence="1">Homodimer.</text>
</comment>
<evidence type="ECO:0000256" key="7">
    <source>
        <dbReference type="RuleBase" id="RU003960"/>
    </source>
</evidence>
<keyword evidence="4 7" id="KW-0808">Transferase</keyword>
<dbReference type="GO" id="GO:0019354">
    <property type="term" value="P:siroheme biosynthetic process"/>
    <property type="evidence" value="ECO:0007669"/>
    <property type="project" value="InterPro"/>
</dbReference>
<keyword evidence="10" id="KW-1185">Reference proteome</keyword>